<evidence type="ECO:0000256" key="1">
    <source>
        <dbReference type="ARBA" id="ARBA00022798"/>
    </source>
</evidence>
<comment type="function">
    <text evidence="5">May be an activator protein for the gylABX operon.</text>
</comment>
<keyword evidence="3" id="KW-0238">DNA-binding</keyword>
<evidence type="ECO:0000313" key="10">
    <source>
        <dbReference type="Proteomes" id="UP000325957"/>
    </source>
</evidence>
<protein>
    <recommendedName>
        <fullName evidence="6">Glycerol operon regulatory protein</fullName>
    </recommendedName>
</protein>
<dbReference type="InterPro" id="IPR005471">
    <property type="entry name" value="Tscrpt_reg_IclR_N"/>
</dbReference>
<evidence type="ECO:0000259" key="8">
    <source>
        <dbReference type="PROSITE" id="PS51078"/>
    </source>
</evidence>
<dbReference type="GO" id="GO:0003700">
    <property type="term" value="F:DNA-binding transcription factor activity"/>
    <property type="evidence" value="ECO:0007669"/>
    <property type="project" value="TreeGrafter"/>
</dbReference>
<sequence>MGVQSVDRTVEVLEALAAKGGTSVNSIAAQLGVHKSTASRILSSLAEHGLVEKDALTGSYRLGFGLVRLASAVTSRMDLSQIAQKLCDDVSAELGLTANVAVLDEIYAVNVSQAMGPGLLAPRHYVGLRTPGHATSSGKMLLAHHPRAAEAAMHSTLEPHTDRTITDPQALAAELERVRERGWAGSDEEWEQHITAVAVPLRLPDGAVEAALTVTGPAHSLQPDRFSDVAHRLREFAAGSSRWV</sequence>
<evidence type="ECO:0000313" key="9">
    <source>
        <dbReference type="EMBL" id="KAA9393501.1"/>
    </source>
</evidence>
<dbReference type="SMART" id="SM00346">
    <property type="entry name" value="HTH_ICLR"/>
    <property type="match status" value="1"/>
</dbReference>
<keyword evidence="2" id="KW-0805">Transcription regulation</keyword>
<feature type="domain" description="IclR-ED" evidence="8">
    <location>
        <begin position="65"/>
        <end position="244"/>
    </location>
</feature>
<evidence type="ECO:0000256" key="4">
    <source>
        <dbReference type="ARBA" id="ARBA00023163"/>
    </source>
</evidence>
<dbReference type="SUPFAM" id="SSF55781">
    <property type="entry name" value="GAF domain-like"/>
    <property type="match status" value="1"/>
</dbReference>
<dbReference type="GO" id="GO:0006071">
    <property type="term" value="P:glycerol metabolic process"/>
    <property type="evidence" value="ECO:0007669"/>
    <property type="project" value="UniProtKB-KW"/>
</dbReference>
<dbReference type="FunFam" id="1.10.10.10:FF:000056">
    <property type="entry name" value="IclR family transcriptional regulator"/>
    <property type="match status" value="1"/>
</dbReference>
<dbReference type="InterPro" id="IPR029016">
    <property type="entry name" value="GAF-like_dom_sf"/>
</dbReference>
<dbReference type="InterPro" id="IPR036390">
    <property type="entry name" value="WH_DNA-bd_sf"/>
</dbReference>
<dbReference type="PANTHER" id="PTHR30136">
    <property type="entry name" value="HELIX-TURN-HELIX TRANSCRIPTIONAL REGULATOR, ICLR FAMILY"/>
    <property type="match status" value="1"/>
</dbReference>
<keyword evidence="4" id="KW-0804">Transcription</keyword>
<dbReference type="OrthoDB" id="7274111at2"/>
<dbReference type="PANTHER" id="PTHR30136:SF35">
    <property type="entry name" value="HTH-TYPE TRANSCRIPTIONAL REGULATOR RV1719"/>
    <property type="match status" value="1"/>
</dbReference>
<dbReference type="PROSITE" id="PS51077">
    <property type="entry name" value="HTH_ICLR"/>
    <property type="match status" value="1"/>
</dbReference>
<evidence type="ECO:0000256" key="5">
    <source>
        <dbReference type="ARBA" id="ARBA00058938"/>
    </source>
</evidence>
<dbReference type="Pfam" id="PF09339">
    <property type="entry name" value="HTH_IclR"/>
    <property type="match status" value="1"/>
</dbReference>
<dbReference type="InterPro" id="IPR036388">
    <property type="entry name" value="WH-like_DNA-bd_sf"/>
</dbReference>
<dbReference type="AlphaFoldDB" id="A0A5J5KXN3"/>
<feature type="domain" description="HTH iclR-type" evidence="7">
    <location>
        <begin position="3"/>
        <end position="64"/>
    </location>
</feature>
<accession>A0A5J5KXN3</accession>
<dbReference type="InterPro" id="IPR014757">
    <property type="entry name" value="Tscrpt_reg_IclR_C"/>
</dbReference>
<evidence type="ECO:0000256" key="2">
    <source>
        <dbReference type="ARBA" id="ARBA00023015"/>
    </source>
</evidence>
<dbReference type="GO" id="GO:0045892">
    <property type="term" value="P:negative regulation of DNA-templated transcription"/>
    <property type="evidence" value="ECO:0007669"/>
    <property type="project" value="TreeGrafter"/>
</dbReference>
<dbReference type="EMBL" id="SZWF01000018">
    <property type="protein sequence ID" value="KAA9393501.1"/>
    <property type="molecule type" value="Genomic_DNA"/>
</dbReference>
<evidence type="ECO:0000256" key="6">
    <source>
        <dbReference type="ARBA" id="ARBA00070406"/>
    </source>
</evidence>
<name>A0A5J5KXN3_9MICC</name>
<evidence type="ECO:0000256" key="3">
    <source>
        <dbReference type="ARBA" id="ARBA00023125"/>
    </source>
</evidence>
<dbReference type="RefSeq" id="WP_158034535.1">
    <property type="nucleotide sequence ID" value="NZ_ML708623.1"/>
</dbReference>
<reference evidence="9 10" key="1">
    <citation type="submission" date="2019-05" db="EMBL/GenBank/DDBJ databases">
        <title>Kocuria coralli sp. nov., a novel actinobacterium isolated from coral reef seawater.</title>
        <authorList>
            <person name="Li J."/>
        </authorList>
    </citation>
    <scope>NUCLEOTIDE SEQUENCE [LARGE SCALE GENOMIC DNA]</scope>
    <source>
        <strain evidence="9 10">SCSIO 13007</strain>
    </source>
</reference>
<dbReference type="InterPro" id="IPR050707">
    <property type="entry name" value="HTH_MetabolicPath_Reg"/>
</dbReference>
<dbReference type="GO" id="GO:0003677">
    <property type="term" value="F:DNA binding"/>
    <property type="evidence" value="ECO:0007669"/>
    <property type="project" value="UniProtKB-KW"/>
</dbReference>
<dbReference type="Gene3D" id="1.10.10.10">
    <property type="entry name" value="Winged helix-like DNA-binding domain superfamily/Winged helix DNA-binding domain"/>
    <property type="match status" value="1"/>
</dbReference>
<comment type="caution">
    <text evidence="9">The sequence shown here is derived from an EMBL/GenBank/DDBJ whole genome shotgun (WGS) entry which is preliminary data.</text>
</comment>
<gene>
    <name evidence="9" type="ORF">FCK90_11990</name>
</gene>
<evidence type="ECO:0000259" key="7">
    <source>
        <dbReference type="PROSITE" id="PS51077"/>
    </source>
</evidence>
<keyword evidence="1" id="KW-0319">Glycerol metabolism</keyword>
<dbReference type="Gene3D" id="3.30.450.40">
    <property type="match status" value="1"/>
</dbReference>
<dbReference type="PROSITE" id="PS51078">
    <property type="entry name" value="ICLR_ED"/>
    <property type="match status" value="1"/>
</dbReference>
<dbReference type="SUPFAM" id="SSF46785">
    <property type="entry name" value="Winged helix' DNA-binding domain"/>
    <property type="match status" value="1"/>
</dbReference>
<dbReference type="Proteomes" id="UP000325957">
    <property type="component" value="Unassembled WGS sequence"/>
</dbReference>
<dbReference type="Pfam" id="PF01614">
    <property type="entry name" value="IclR_C"/>
    <property type="match status" value="1"/>
</dbReference>
<keyword evidence="10" id="KW-1185">Reference proteome</keyword>
<proteinExistence type="predicted"/>
<organism evidence="9 10">
    <name type="scientific">Kocuria coralli</name>
    <dbReference type="NCBI Taxonomy" id="1461025"/>
    <lineage>
        <taxon>Bacteria</taxon>
        <taxon>Bacillati</taxon>
        <taxon>Actinomycetota</taxon>
        <taxon>Actinomycetes</taxon>
        <taxon>Micrococcales</taxon>
        <taxon>Micrococcaceae</taxon>
        <taxon>Kocuria</taxon>
    </lineage>
</organism>